<reference evidence="4" key="2">
    <citation type="submission" date="2025-08" db="UniProtKB">
        <authorList>
            <consortium name="RefSeq"/>
        </authorList>
    </citation>
    <scope>IDENTIFICATION</scope>
</reference>
<feature type="domain" description="TPX2 central" evidence="2">
    <location>
        <begin position="213"/>
        <end position="365"/>
    </location>
</feature>
<dbReference type="KEGG" id="tcc:18605426"/>
<dbReference type="Gramene" id="Tc03v2_t013490.1">
    <property type="protein sequence ID" value="Tc03v2_p013490.1"/>
    <property type="gene ID" value="Tc03v2_g013490"/>
</dbReference>
<evidence type="ECO:0000313" key="3">
    <source>
        <dbReference type="Proteomes" id="UP000694886"/>
    </source>
</evidence>
<dbReference type="AlphaFoldDB" id="A0AB32W0B8"/>
<organism evidence="3 4">
    <name type="scientific">Theobroma cacao</name>
    <name type="common">Cacao</name>
    <name type="synonym">Cocoa</name>
    <dbReference type="NCBI Taxonomy" id="3641"/>
    <lineage>
        <taxon>Eukaryota</taxon>
        <taxon>Viridiplantae</taxon>
        <taxon>Streptophyta</taxon>
        <taxon>Embryophyta</taxon>
        <taxon>Tracheophyta</taxon>
        <taxon>Spermatophyta</taxon>
        <taxon>Magnoliopsida</taxon>
        <taxon>eudicotyledons</taxon>
        <taxon>Gunneridae</taxon>
        <taxon>Pentapetalae</taxon>
        <taxon>rosids</taxon>
        <taxon>malvids</taxon>
        <taxon>Malvales</taxon>
        <taxon>Malvaceae</taxon>
        <taxon>Byttnerioideae</taxon>
        <taxon>Theobroma</taxon>
    </lineage>
</organism>
<sequence length="518" mass="59581">MDDQIGEQMEEFFSIEEPSEAEEFFDIKYEFDAPQCYDFSRPERYWEAKEAELWFESAGSYPPSPFVIKLKWRYDVDGDEEFSNGSVDYDDREVCNCFNEDNLRAKTESRVKSSLSRNSTLMKPTASYLAKQNQSRAVHFTQLHRRFRKFLDRLDDKSTKSSSVTEGDATKRQKLGAGYLCKVANLSHQALFVHKKPKTVRSLDGNSVRAKPNVTIPRELELQTARRAQRRRSKIKTESDENAKSHAHFFKALPLNRKILEAPSLPLPKKSLPQRPEFQLFHLRTSERARQHASNSAMKLPNYISTSRNEKTGLRSFNSVNALKEEKFEAVNKFKACPLNKKIMSSIGQTGVLQKETTAPMEFKILANRRLPDEPPIELLNKLSLSSEVHSGEKSRAKMVFSEGFKENETVPFLLQCQIINVGKENLQRIGGMEYQCRNDRTIEIGRQLNVNRQKSNEYNTESFFLSSLDTRPTHPIEKRMGFEFRVSAGRFGSESTMKYGTQAKPNPLTSSPNLDRH</sequence>
<protein>
    <submittedName>
        <fullName evidence="4">Protein TPX2 isoform X1</fullName>
    </submittedName>
</protein>
<evidence type="ECO:0000259" key="2">
    <source>
        <dbReference type="Pfam" id="PF12214"/>
    </source>
</evidence>
<evidence type="ECO:0000256" key="1">
    <source>
        <dbReference type="SAM" id="MobiDB-lite"/>
    </source>
</evidence>
<proteinExistence type="predicted"/>
<dbReference type="RefSeq" id="XP_017972962.1">
    <property type="nucleotide sequence ID" value="XM_018117473.1"/>
</dbReference>
<reference evidence="3" key="1">
    <citation type="journal article" date="1997" name="Nucleic Acids Res.">
        <title>tRNAscan-SE: a program for improved detection of transfer RNA genes in genomic sequence.</title>
        <authorList>
            <person name="Lowe T.M."/>
            <person name="Eddy S.R."/>
        </authorList>
    </citation>
    <scope>NUCLEOTIDE SEQUENCE [LARGE SCALE GENOMIC DNA]</scope>
    <source>
        <strain evidence="3">r\B97-61/B2</strain>
    </source>
</reference>
<dbReference type="PANTHER" id="PTHR14326:SF57">
    <property type="entry name" value="PROTEIN TPX2-LIKE"/>
    <property type="match status" value="1"/>
</dbReference>
<dbReference type="InterPro" id="IPR027330">
    <property type="entry name" value="TPX2_central_dom"/>
</dbReference>
<evidence type="ECO:0000313" key="4">
    <source>
        <dbReference type="RefSeq" id="XP_017972962.1"/>
    </source>
</evidence>
<gene>
    <name evidence="4" type="primary">LOC18605426</name>
</gene>
<dbReference type="GO" id="GO:0005874">
    <property type="term" value="C:microtubule"/>
    <property type="evidence" value="ECO:0007669"/>
    <property type="project" value="InterPro"/>
</dbReference>
<dbReference type="GO" id="GO:0060236">
    <property type="term" value="P:regulation of mitotic spindle organization"/>
    <property type="evidence" value="ECO:0007669"/>
    <property type="project" value="InterPro"/>
</dbReference>
<accession>A0AB32W0B8</accession>
<dbReference type="GO" id="GO:0005819">
    <property type="term" value="C:spindle"/>
    <property type="evidence" value="ECO:0007669"/>
    <property type="project" value="InterPro"/>
</dbReference>
<dbReference type="PANTHER" id="PTHR14326">
    <property type="entry name" value="TARGETING PROTEIN FOR XKLP2"/>
    <property type="match status" value="1"/>
</dbReference>
<dbReference type="Proteomes" id="UP000694886">
    <property type="component" value="Chromosome 3"/>
</dbReference>
<feature type="region of interest" description="Disordered" evidence="1">
    <location>
        <begin position="220"/>
        <end position="243"/>
    </location>
</feature>
<feature type="region of interest" description="Disordered" evidence="1">
    <location>
        <begin position="496"/>
        <end position="518"/>
    </location>
</feature>
<name>A0AB32W0B8_THECC</name>
<dbReference type="GeneID" id="18605426"/>
<dbReference type="Pfam" id="PF12214">
    <property type="entry name" value="TPX2_importin"/>
    <property type="match status" value="1"/>
</dbReference>
<dbReference type="InterPro" id="IPR009675">
    <property type="entry name" value="TPX2_fam"/>
</dbReference>